<dbReference type="AlphaFoldDB" id="A0AAV7WTQ5"/>
<reference evidence="3" key="1">
    <citation type="journal article" date="2022" name="bioRxiv">
        <title>Sequencing and chromosome-scale assembly of the giantPleurodeles waltlgenome.</title>
        <authorList>
            <person name="Brown T."/>
            <person name="Elewa A."/>
            <person name="Iarovenko S."/>
            <person name="Subramanian E."/>
            <person name="Araus A.J."/>
            <person name="Petzold A."/>
            <person name="Susuki M."/>
            <person name="Suzuki K.-i.T."/>
            <person name="Hayashi T."/>
            <person name="Toyoda A."/>
            <person name="Oliveira C."/>
            <person name="Osipova E."/>
            <person name="Leigh N.D."/>
            <person name="Simon A."/>
            <person name="Yun M.H."/>
        </authorList>
    </citation>
    <scope>NUCLEOTIDE SEQUENCE</scope>
    <source>
        <strain evidence="3">20211129_DDA</strain>
        <tissue evidence="3">Liver</tissue>
    </source>
</reference>
<evidence type="ECO:0000256" key="2">
    <source>
        <dbReference type="SAM" id="MobiDB-lite"/>
    </source>
</evidence>
<protein>
    <submittedName>
        <fullName evidence="3">Uncharacterized protein</fullName>
    </submittedName>
</protein>
<proteinExistence type="predicted"/>
<accession>A0AAV7WTQ5</accession>
<sequence length="123" mass="13569">MVSTKGRLMQKTKKMANYTVSRQREDPGITEGDRGCVNVGWSKTPCASMAAIHDLKRSLKPRQDAVAVDVGLLRVDLQKVSNKVSTAETDIARLQSTSKAQEEQVRFLTTEHGGMAAHLEDQE</sequence>
<feature type="coiled-coil region" evidence="1">
    <location>
        <begin position="77"/>
        <end position="111"/>
    </location>
</feature>
<evidence type="ECO:0000256" key="1">
    <source>
        <dbReference type="SAM" id="Coils"/>
    </source>
</evidence>
<evidence type="ECO:0000313" key="4">
    <source>
        <dbReference type="Proteomes" id="UP001066276"/>
    </source>
</evidence>
<comment type="caution">
    <text evidence="3">The sequence shown here is derived from an EMBL/GenBank/DDBJ whole genome shotgun (WGS) entry which is preliminary data.</text>
</comment>
<dbReference type="EMBL" id="JANPWB010000001">
    <property type="protein sequence ID" value="KAJ1216062.1"/>
    <property type="molecule type" value="Genomic_DNA"/>
</dbReference>
<gene>
    <name evidence="3" type="ORF">NDU88_003668</name>
</gene>
<name>A0AAV7WTQ5_PLEWA</name>
<organism evidence="3 4">
    <name type="scientific">Pleurodeles waltl</name>
    <name type="common">Iberian ribbed newt</name>
    <dbReference type="NCBI Taxonomy" id="8319"/>
    <lineage>
        <taxon>Eukaryota</taxon>
        <taxon>Metazoa</taxon>
        <taxon>Chordata</taxon>
        <taxon>Craniata</taxon>
        <taxon>Vertebrata</taxon>
        <taxon>Euteleostomi</taxon>
        <taxon>Amphibia</taxon>
        <taxon>Batrachia</taxon>
        <taxon>Caudata</taxon>
        <taxon>Salamandroidea</taxon>
        <taxon>Salamandridae</taxon>
        <taxon>Pleurodelinae</taxon>
        <taxon>Pleurodeles</taxon>
    </lineage>
</organism>
<evidence type="ECO:0000313" key="3">
    <source>
        <dbReference type="EMBL" id="KAJ1216062.1"/>
    </source>
</evidence>
<keyword evidence="1" id="KW-0175">Coiled coil</keyword>
<feature type="compositionally biased region" description="Basic and acidic residues" evidence="2">
    <location>
        <begin position="22"/>
        <end position="31"/>
    </location>
</feature>
<feature type="region of interest" description="Disordered" evidence="2">
    <location>
        <begin position="1"/>
        <end position="31"/>
    </location>
</feature>
<keyword evidence="4" id="KW-1185">Reference proteome</keyword>
<dbReference type="Proteomes" id="UP001066276">
    <property type="component" value="Chromosome 1_1"/>
</dbReference>